<accession>A0ACB9SJS4</accession>
<dbReference type="Proteomes" id="UP001056778">
    <property type="component" value="Chromosome 9"/>
</dbReference>
<evidence type="ECO:0000313" key="2">
    <source>
        <dbReference type="Proteomes" id="UP001056778"/>
    </source>
</evidence>
<name>A0ACB9SJS4_HOLOL</name>
<reference evidence="1" key="1">
    <citation type="submission" date="2022-04" db="EMBL/GenBank/DDBJ databases">
        <title>Chromosome-scale genome assembly of Holotrichia oblita Faldermann.</title>
        <authorList>
            <person name="Rongchong L."/>
        </authorList>
    </citation>
    <scope>NUCLEOTIDE SEQUENCE</scope>
    <source>
        <strain evidence="1">81SQS9</strain>
    </source>
</reference>
<protein>
    <submittedName>
        <fullName evidence="1">Uncharacterized protein</fullName>
    </submittedName>
</protein>
<proteinExistence type="predicted"/>
<sequence>MQDSPSTFASSRLKSAAFQTSPEAIIPIPITKQTKKRSSRKKGKTVMSESPYKNELADAIALKASKEQERERKKKSLQGKCNKKTAKKSLFTESKCSNKSKMMVKKVSDSESEDDNEECLCCEEFYSVSNEGWIACQKCLKWVHDKCAGVDCEDDDDILVSEFCQQDK</sequence>
<comment type="caution">
    <text evidence="1">The sequence shown here is derived from an EMBL/GenBank/DDBJ whole genome shotgun (WGS) entry which is preliminary data.</text>
</comment>
<evidence type="ECO:0000313" key="1">
    <source>
        <dbReference type="EMBL" id="KAI4455411.1"/>
    </source>
</evidence>
<keyword evidence="2" id="KW-1185">Reference proteome</keyword>
<dbReference type="EMBL" id="CM043023">
    <property type="protein sequence ID" value="KAI4455411.1"/>
    <property type="molecule type" value="Genomic_DNA"/>
</dbReference>
<organism evidence="1 2">
    <name type="scientific">Holotrichia oblita</name>
    <name type="common">Chafer beetle</name>
    <dbReference type="NCBI Taxonomy" id="644536"/>
    <lineage>
        <taxon>Eukaryota</taxon>
        <taxon>Metazoa</taxon>
        <taxon>Ecdysozoa</taxon>
        <taxon>Arthropoda</taxon>
        <taxon>Hexapoda</taxon>
        <taxon>Insecta</taxon>
        <taxon>Pterygota</taxon>
        <taxon>Neoptera</taxon>
        <taxon>Endopterygota</taxon>
        <taxon>Coleoptera</taxon>
        <taxon>Polyphaga</taxon>
        <taxon>Scarabaeiformia</taxon>
        <taxon>Scarabaeidae</taxon>
        <taxon>Melolonthinae</taxon>
        <taxon>Holotrichia</taxon>
    </lineage>
</organism>
<gene>
    <name evidence="1" type="ORF">MML48_9g00010905</name>
</gene>